<dbReference type="AlphaFoldDB" id="A0A7Z0MNP6"/>
<protein>
    <submittedName>
        <fullName evidence="1">Uncharacterized protein</fullName>
    </submittedName>
</protein>
<proteinExistence type="predicted"/>
<name>A0A7Z0MNP6_9GAMM</name>
<evidence type="ECO:0000313" key="2">
    <source>
        <dbReference type="Proteomes" id="UP000537890"/>
    </source>
</evidence>
<organism evidence="1 2">
    <name type="scientific">Candidatus Methanofishera endochildressiae</name>
    <dbReference type="NCBI Taxonomy" id="2738884"/>
    <lineage>
        <taxon>Bacteria</taxon>
        <taxon>Pseudomonadati</taxon>
        <taxon>Pseudomonadota</taxon>
        <taxon>Gammaproteobacteria</taxon>
        <taxon>Candidatus Methanofishera</taxon>
    </lineage>
</organism>
<sequence length="61" mass="6876">MAQLPYLLLPRELTSNQKVSGSKIESTDYRVIITLEDYQPERYPEISSQNATTGLLFPSGD</sequence>
<dbReference type="Proteomes" id="UP000537890">
    <property type="component" value="Unassembled WGS sequence"/>
</dbReference>
<dbReference type="EMBL" id="JACCHS010000059">
    <property type="protein sequence ID" value="NYT46933.1"/>
    <property type="molecule type" value="Genomic_DNA"/>
</dbReference>
<gene>
    <name evidence="1" type="ORF">H0A75_04220</name>
</gene>
<comment type="caution">
    <text evidence="1">The sequence shown here is derived from an EMBL/GenBank/DDBJ whole genome shotgun (WGS) entry which is preliminary data.</text>
</comment>
<accession>A0A7Z0MNP6</accession>
<reference evidence="1 2" key="1">
    <citation type="submission" date="2020-05" db="EMBL/GenBank/DDBJ databases">
        <title>Horizontal transmission and recombination maintain forever young bacterial symbiont genomes.</title>
        <authorList>
            <person name="Russell S.L."/>
            <person name="Pepper-Tunick E."/>
            <person name="Svedberg J."/>
            <person name="Byrne A."/>
            <person name="Ruelas Castillo J."/>
            <person name="Vollmers C."/>
            <person name="Beinart R.A."/>
            <person name="Corbett-Detig R."/>
        </authorList>
    </citation>
    <scope>NUCLEOTIDE SEQUENCE [LARGE SCALE GENOMIC DNA]</scope>
    <source>
        <strain evidence="1">4727-3</strain>
    </source>
</reference>
<evidence type="ECO:0000313" key="1">
    <source>
        <dbReference type="EMBL" id="NYT46933.1"/>
    </source>
</evidence>